<dbReference type="AlphaFoldDB" id="X1DQK7"/>
<name>X1DQK7_9ZZZZ</name>
<dbReference type="InterPro" id="IPR029478">
    <property type="entry name" value="TM1586_NiRdase"/>
</dbReference>
<dbReference type="EMBL" id="BARU01004734">
    <property type="protein sequence ID" value="GAH23281.1"/>
    <property type="molecule type" value="Genomic_DNA"/>
</dbReference>
<dbReference type="GO" id="GO:0016491">
    <property type="term" value="F:oxidoreductase activity"/>
    <property type="evidence" value="ECO:0007669"/>
    <property type="project" value="InterPro"/>
</dbReference>
<evidence type="ECO:0000259" key="1">
    <source>
        <dbReference type="Pfam" id="PF14512"/>
    </source>
</evidence>
<evidence type="ECO:0000313" key="2">
    <source>
        <dbReference type="EMBL" id="GAH23281.1"/>
    </source>
</evidence>
<protein>
    <recommendedName>
        <fullName evidence="1">Putative nitroreductase TM1586 domain-containing protein</fullName>
    </recommendedName>
</protein>
<dbReference type="SUPFAM" id="SSF55469">
    <property type="entry name" value="FMN-dependent nitroreductase-like"/>
    <property type="match status" value="1"/>
</dbReference>
<proteinExistence type="predicted"/>
<sequence length="118" mass="13851">MRQLPKSDQRKPWEELFFHNDFKTPLAREDTGEYRIALEMLRLSPSAANTQPWRIIKQNDGYDLYVIKDNRGERHVIDCNYNDAGIAMCHFELTAEEIGLSGEWKLDPLKNNARENKI</sequence>
<comment type="caution">
    <text evidence="2">The sequence shown here is derived from an EMBL/GenBank/DDBJ whole genome shotgun (WGS) entry which is preliminary data.</text>
</comment>
<organism evidence="2">
    <name type="scientific">marine sediment metagenome</name>
    <dbReference type="NCBI Taxonomy" id="412755"/>
    <lineage>
        <taxon>unclassified sequences</taxon>
        <taxon>metagenomes</taxon>
        <taxon>ecological metagenomes</taxon>
    </lineage>
</organism>
<reference evidence="2" key="1">
    <citation type="journal article" date="2014" name="Front. Microbiol.">
        <title>High frequency of phylogenetically diverse reductive dehalogenase-homologous genes in deep subseafloor sedimentary metagenomes.</title>
        <authorList>
            <person name="Kawai M."/>
            <person name="Futagami T."/>
            <person name="Toyoda A."/>
            <person name="Takaki Y."/>
            <person name="Nishi S."/>
            <person name="Hori S."/>
            <person name="Arai W."/>
            <person name="Tsubouchi T."/>
            <person name="Morono Y."/>
            <person name="Uchiyama I."/>
            <person name="Ito T."/>
            <person name="Fujiyama A."/>
            <person name="Inagaki F."/>
            <person name="Takami H."/>
        </authorList>
    </citation>
    <scope>NUCLEOTIDE SEQUENCE</scope>
    <source>
        <strain evidence="2">Expedition CK06-06</strain>
    </source>
</reference>
<feature type="non-terminal residue" evidence="2">
    <location>
        <position position="118"/>
    </location>
</feature>
<gene>
    <name evidence="2" type="ORF">S03H2_09356</name>
</gene>
<dbReference type="Pfam" id="PF14512">
    <property type="entry name" value="TM1586_NiRdase"/>
    <property type="match status" value="1"/>
</dbReference>
<dbReference type="Gene3D" id="3.40.109.30">
    <property type="entry name" value="putative nitroreductase (tm1586), domain 2"/>
    <property type="match status" value="1"/>
</dbReference>
<accession>X1DQK7</accession>
<dbReference type="InterPro" id="IPR000415">
    <property type="entry name" value="Nitroreductase-like"/>
</dbReference>
<feature type="domain" description="Putative nitroreductase TM1586" evidence="1">
    <location>
        <begin position="33"/>
        <end position="95"/>
    </location>
</feature>